<name>A0A1G2NF69_9BACT</name>
<reference evidence="2 3" key="1">
    <citation type="journal article" date="2016" name="Nat. Commun.">
        <title>Thousands of microbial genomes shed light on interconnected biogeochemical processes in an aquifer system.</title>
        <authorList>
            <person name="Anantharaman K."/>
            <person name="Brown C.T."/>
            <person name="Hug L.A."/>
            <person name="Sharon I."/>
            <person name="Castelle C.J."/>
            <person name="Probst A.J."/>
            <person name="Thomas B.C."/>
            <person name="Singh A."/>
            <person name="Wilkins M.J."/>
            <person name="Karaoz U."/>
            <person name="Brodie E.L."/>
            <person name="Williams K.H."/>
            <person name="Hubbard S.S."/>
            <person name="Banfield J.F."/>
        </authorList>
    </citation>
    <scope>NUCLEOTIDE SEQUENCE [LARGE SCALE GENOMIC DNA]</scope>
</reference>
<accession>A0A1G2NF69</accession>
<dbReference type="EMBL" id="MHRX01000008">
    <property type="protein sequence ID" value="OHA34714.1"/>
    <property type="molecule type" value="Genomic_DNA"/>
</dbReference>
<organism evidence="2 3">
    <name type="scientific">Candidatus Taylorbacteria bacterium RIFCSPLOWO2_01_FULL_45_15b</name>
    <dbReference type="NCBI Taxonomy" id="1802319"/>
    <lineage>
        <taxon>Bacteria</taxon>
        <taxon>Candidatus Tayloriibacteriota</taxon>
    </lineage>
</organism>
<sequence>MILSVERRFICITRHYLQNIFGLLAHCSLRDWLFLLSAAVIIFVTLVWHEGALLWGSLVAALGVYAPSCGNRACGKLLKAGTLLLKKINR</sequence>
<keyword evidence="1" id="KW-0812">Transmembrane</keyword>
<evidence type="ECO:0000313" key="2">
    <source>
        <dbReference type="EMBL" id="OHA34714.1"/>
    </source>
</evidence>
<dbReference type="Proteomes" id="UP000176221">
    <property type="component" value="Unassembled WGS sequence"/>
</dbReference>
<evidence type="ECO:0000313" key="3">
    <source>
        <dbReference type="Proteomes" id="UP000176221"/>
    </source>
</evidence>
<proteinExistence type="predicted"/>
<feature type="transmembrane region" description="Helical" evidence="1">
    <location>
        <begin position="52"/>
        <end position="70"/>
    </location>
</feature>
<protein>
    <submittedName>
        <fullName evidence="2">Uncharacterized protein</fullName>
    </submittedName>
</protein>
<keyword evidence="1" id="KW-0472">Membrane</keyword>
<evidence type="ECO:0000256" key="1">
    <source>
        <dbReference type="SAM" id="Phobius"/>
    </source>
</evidence>
<comment type="caution">
    <text evidence="2">The sequence shown here is derived from an EMBL/GenBank/DDBJ whole genome shotgun (WGS) entry which is preliminary data.</text>
</comment>
<feature type="transmembrane region" description="Helical" evidence="1">
    <location>
        <begin position="20"/>
        <end position="46"/>
    </location>
</feature>
<gene>
    <name evidence="2" type="ORF">A2928_03735</name>
</gene>
<dbReference type="AlphaFoldDB" id="A0A1G2NF69"/>
<keyword evidence="1" id="KW-1133">Transmembrane helix</keyword>